<evidence type="ECO:0000313" key="4">
    <source>
        <dbReference type="Proteomes" id="UP000053477"/>
    </source>
</evidence>
<dbReference type="EMBL" id="KQ085888">
    <property type="protein sequence ID" value="KLO19251.1"/>
    <property type="molecule type" value="Genomic_DNA"/>
</dbReference>
<feature type="domain" description="Zn(2)-C6 fungal-type" evidence="2">
    <location>
        <begin position="70"/>
        <end position="104"/>
    </location>
</feature>
<evidence type="ECO:0000256" key="1">
    <source>
        <dbReference type="SAM" id="MobiDB-lite"/>
    </source>
</evidence>
<dbReference type="GO" id="GO:0008270">
    <property type="term" value="F:zinc ion binding"/>
    <property type="evidence" value="ECO:0007669"/>
    <property type="project" value="InterPro"/>
</dbReference>
<name>A0A0H2SQ90_9AGAM</name>
<accession>A0A0H2SQ90</accession>
<dbReference type="InParanoid" id="A0A0H2SQ90"/>
<sequence length="242" mass="26980">MAYFSSSFAVSSPIPATGPVGQVQCFDIFQLAGRTQSPVDSPNASLEEATSGDADVAGHHKRNFRRNMEPCGSCSARKIRCIPIQDPDRPRLCVACKRRGLQECEPHVPWKIARERFGLASATPRPHLRQARRKKSRKAIANRSPGTSLVQFAQDSRVHRGEQQATHESRLRQQIVEESAIGVTAWTFGSVPDSFDPGFALDTSSIFSQQAARSASKKVRNKQRMLNIQRTSKWETFFTPKD</sequence>
<evidence type="ECO:0000313" key="3">
    <source>
        <dbReference type="EMBL" id="KLO19251.1"/>
    </source>
</evidence>
<dbReference type="PROSITE" id="PS50048">
    <property type="entry name" value="ZN2_CY6_FUNGAL_2"/>
    <property type="match status" value="1"/>
</dbReference>
<evidence type="ECO:0000259" key="2">
    <source>
        <dbReference type="PROSITE" id="PS50048"/>
    </source>
</evidence>
<keyword evidence="4" id="KW-1185">Reference proteome</keyword>
<organism evidence="3 4">
    <name type="scientific">Schizopora paradoxa</name>
    <dbReference type="NCBI Taxonomy" id="27342"/>
    <lineage>
        <taxon>Eukaryota</taxon>
        <taxon>Fungi</taxon>
        <taxon>Dikarya</taxon>
        <taxon>Basidiomycota</taxon>
        <taxon>Agaricomycotina</taxon>
        <taxon>Agaricomycetes</taxon>
        <taxon>Hymenochaetales</taxon>
        <taxon>Schizoporaceae</taxon>
        <taxon>Schizopora</taxon>
    </lineage>
</organism>
<dbReference type="AlphaFoldDB" id="A0A0H2SQ90"/>
<feature type="compositionally biased region" description="Basic residues" evidence="1">
    <location>
        <begin position="126"/>
        <end position="140"/>
    </location>
</feature>
<gene>
    <name evidence="3" type="ORF">SCHPADRAFT_885646</name>
</gene>
<protein>
    <recommendedName>
        <fullName evidence="2">Zn(2)-C6 fungal-type domain-containing protein</fullName>
    </recommendedName>
</protein>
<proteinExistence type="predicted"/>
<reference evidence="3 4" key="1">
    <citation type="submission" date="2015-04" db="EMBL/GenBank/DDBJ databases">
        <title>Complete genome sequence of Schizopora paradoxa KUC8140, a cosmopolitan wood degrader in East Asia.</title>
        <authorList>
            <consortium name="DOE Joint Genome Institute"/>
            <person name="Min B."/>
            <person name="Park H."/>
            <person name="Jang Y."/>
            <person name="Kim J.-J."/>
            <person name="Kim K.H."/>
            <person name="Pangilinan J."/>
            <person name="Lipzen A."/>
            <person name="Riley R."/>
            <person name="Grigoriev I.V."/>
            <person name="Spatafora J.W."/>
            <person name="Choi I.-G."/>
        </authorList>
    </citation>
    <scope>NUCLEOTIDE SEQUENCE [LARGE SCALE GENOMIC DNA]</scope>
    <source>
        <strain evidence="3 4">KUC8140</strain>
    </source>
</reference>
<feature type="region of interest" description="Disordered" evidence="1">
    <location>
        <begin position="122"/>
        <end position="145"/>
    </location>
</feature>
<dbReference type="Proteomes" id="UP000053477">
    <property type="component" value="Unassembled WGS sequence"/>
</dbReference>
<dbReference type="GO" id="GO:0000981">
    <property type="term" value="F:DNA-binding transcription factor activity, RNA polymerase II-specific"/>
    <property type="evidence" value="ECO:0007669"/>
    <property type="project" value="InterPro"/>
</dbReference>
<dbReference type="InterPro" id="IPR001138">
    <property type="entry name" value="Zn2Cys6_DnaBD"/>
</dbReference>